<organism evidence="1 2">
    <name type="scientific">Acinetobacter entericus</name>
    <dbReference type="NCBI Taxonomy" id="2989714"/>
    <lineage>
        <taxon>Bacteria</taxon>
        <taxon>Pseudomonadati</taxon>
        <taxon>Pseudomonadota</taxon>
        <taxon>Gammaproteobacteria</taxon>
        <taxon>Moraxellales</taxon>
        <taxon>Moraxellaceae</taxon>
        <taxon>Acinetobacter</taxon>
    </lineage>
</organism>
<sequence>MMAGKNIECRNPSLVPAINEFAPVTEFSGNVYALPGFEFRLAANMTRIEGHLYTEAETTELAEGTEFFFPSLSRADFYANSIWRGDDSQKSLLQRKMVHLNEQSAINHAKALILASGGSFPQRVSISTNNVLGTVQKLFEDDAAKTAAGAIGETAESETVNGLPQSET</sequence>
<dbReference type="Proteomes" id="UP001209682">
    <property type="component" value="Unassembled WGS sequence"/>
</dbReference>
<protein>
    <submittedName>
        <fullName evidence="1">Uncharacterized protein</fullName>
    </submittedName>
</protein>
<comment type="caution">
    <text evidence="1">The sequence shown here is derived from an EMBL/GenBank/DDBJ whole genome shotgun (WGS) entry which is preliminary data.</text>
</comment>
<name>A0ABT3NED6_9GAMM</name>
<accession>A0ABT3NED6</accession>
<keyword evidence="2" id="KW-1185">Reference proteome</keyword>
<proteinExistence type="predicted"/>
<gene>
    <name evidence="1" type="ORF">OKC24_01745</name>
</gene>
<dbReference type="EMBL" id="JAPEQW010000002">
    <property type="protein sequence ID" value="MCW8037908.1"/>
    <property type="molecule type" value="Genomic_DNA"/>
</dbReference>
<dbReference type="RefSeq" id="WP_265464616.1">
    <property type="nucleotide sequence ID" value="NZ_JAPEQW010000002.1"/>
</dbReference>
<evidence type="ECO:0000313" key="2">
    <source>
        <dbReference type="Proteomes" id="UP001209682"/>
    </source>
</evidence>
<evidence type="ECO:0000313" key="1">
    <source>
        <dbReference type="EMBL" id="MCW8037908.1"/>
    </source>
</evidence>
<reference evidence="1 2" key="1">
    <citation type="submission" date="2022-11" db="EMBL/GenBank/DDBJ databases">
        <title>Acinetobacter entericus sp. nov., isolated from the gut of the plastic-eating larvae of the Coleoptera insect Zophobas atratus.</title>
        <authorList>
            <person name="Dong X."/>
            <person name="Yang Y."/>
        </authorList>
    </citation>
    <scope>NUCLEOTIDE SEQUENCE [LARGE SCALE GENOMIC DNA]</scope>
    <source>
        <strain evidence="1 2">BIT-DXN8</strain>
    </source>
</reference>